<organism evidence="1">
    <name type="scientific">marine sediment metagenome</name>
    <dbReference type="NCBI Taxonomy" id="412755"/>
    <lineage>
        <taxon>unclassified sequences</taxon>
        <taxon>metagenomes</taxon>
        <taxon>ecological metagenomes</taxon>
    </lineage>
</organism>
<dbReference type="Gene3D" id="1.10.10.1400">
    <property type="entry name" value="Terminase, small subunit, N-terminal DNA-binding domain, HTH motif"/>
    <property type="match status" value="1"/>
</dbReference>
<dbReference type="AlphaFoldDB" id="A0A0F9NEY1"/>
<comment type="caution">
    <text evidence="1">The sequence shown here is derived from an EMBL/GenBank/DDBJ whole genome shotgun (WGS) entry which is preliminary data.</text>
</comment>
<dbReference type="EMBL" id="LAZR01008268">
    <property type="protein sequence ID" value="KKM79917.1"/>
    <property type="molecule type" value="Genomic_DNA"/>
</dbReference>
<evidence type="ECO:0000313" key="1">
    <source>
        <dbReference type="EMBL" id="KKM79917.1"/>
    </source>
</evidence>
<gene>
    <name evidence="1" type="ORF">LCGC14_1345180</name>
</gene>
<reference evidence="1" key="1">
    <citation type="journal article" date="2015" name="Nature">
        <title>Complex archaea that bridge the gap between prokaryotes and eukaryotes.</title>
        <authorList>
            <person name="Spang A."/>
            <person name="Saw J.H."/>
            <person name="Jorgensen S.L."/>
            <person name="Zaremba-Niedzwiedzka K."/>
            <person name="Martijn J."/>
            <person name="Lind A.E."/>
            <person name="van Eijk R."/>
            <person name="Schleper C."/>
            <person name="Guy L."/>
            <person name="Ettema T.J."/>
        </authorList>
    </citation>
    <scope>NUCLEOTIDE SEQUENCE</scope>
</reference>
<accession>A0A0F9NEY1</accession>
<protein>
    <recommendedName>
        <fullName evidence="2">Terminase small subunit</fullName>
    </recommendedName>
</protein>
<sequence length="138" mass="15465">MVNQKLTRKQEGFTLDLFQGLSETAAYKNNYSIESMSKGAIYVEACRLAANPKVSLRLDKLRQPQANSTKMLVAEREERLSEIGREDIISAKGTPLRGPNITAIRELNQMDGVYPPEKHALLGAIDLVVRYKDKNEEG</sequence>
<dbReference type="InterPro" id="IPR038713">
    <property type="entry name" value="Terminase_Gp1_N_sf"/>
</dbReference>
<name>A0A0F9NEY1_9ZZZZ</name>
<proteinExistence type="predicted"/>
<evidence type="ECO:0008006" key="2">
    <source>
        <dbReference type="Google" id="ProtNLM"/>
    </source>
</evidence>